<dbReference type="KEGG" id="dzi:111309444"/>
<keyword evidence="4 8" id="KW-0547">Nucleotide-binding</keyword>
<dbReference type="InterPro" id="IPR000719">
    <property type="entry name" value="Prot_kinase_dom"/>
</dbReference>
<sequence>MENKGKVLMQKCEFGRLLGQGNFAKVYYARNIETNQSVAIKVIDKQKVLNVGMIDQTKREISVMSLVKHPNILEFYEVMASKSKIYCVMEYAKGGELFKKVSKGKLREGMARKYFQQLISAVDFCHSRGVYHRDLKPENLLLDENGILKASDFGLSALTECKHQDGMLDQLSRILYELGKVSRCDDNNSCTHPNCLSTEVSQAYLSKDVRRILRGDGFLMGKFVWLQICETSRRSIGTLRLIDVYVYLLSALRLMSEKEYGSKTSSYAALLFQSPKRSDLYD</sequence>
<comment type="similarity">
    <text evidence="1">Belongs to the protein kinase superfamily. CAMK Ser/Thr protein kinase family. SNF1 subfamily.</text>
</comment>
<evidence type="ECO:0000256" key="4">
    <source>
        <dbReference type="ARBA" id="ARBA00022741"/>
    </source>
</evidence>
<keyword evidence="3" id="KW-0808">Transferase</keyword>
<dbReference type="Gene3D" id="1.10.510.10">
    <property type="entry name" value="Transferase(Phosphotransferase) domain 1"/>
    <property type="match status" value="1"/>
</dbReference>
<dbReference type="AlphaFoldDB" id="A0A6P6AH87"/>
<evidence type="ECO:0000256" key="2">
    <source>
        <dbReference type="ARBA" id="ARBA00022527"/>
    </source>
</evidence>
<dbReference type="FunFam" id="3.30.200.20:FF:000096">
    <property type="entry name" value="Non-specific serine/threonine protein kinase"/>
    <property type="match status" value="1"/>
</dbReference>
<organism evidence="11 12">
    <name type="scientific">Durio zibethinus</name>
    <name type="common">Durian</name>
    <dbReference type="NCBI Taxonomy" id="66656"/>
    <lineage>
        <taxon>Eukaryota</taxon>
        <taxon>Viridiplantae</taxon>
        <taxon>Streptophyta</taxon>
        <taxon>Embryophyta</taxon>
        <taxon>Tracheophyta</taxon>
        <taxon>Spermatophyta</taxon>
        <taxon>Magnoliopsida</taxon>
        <taxon>eudicotyledons</taxon>
        <taxon>Gunneridae</taxon>
        <taxon>Pentapetalae</taxon>
        <taxon>rosids</taxon>
        <taxon>malvids</taxon>
        <taxon>Malvales</taxon>
        <taxon>Malvaceae</taxon>
        <taxon>Helicteroideae</taxon>
        <taxon>Durio</taxon>
    </lineage>
</organism>
<evidence type="ECO:0000256" key="8">
    <source>
        <dbReference type="PROSITE-ProRule" id="PRU10141"/>
    </source>
</evidence>
<dbReference type="GO" id="GO:0005524">
    <property type="term" value="F:ATP binding"/>
    <property type="evidence" value="ECO:0007669"/>
    <property type="project" value="UniProtKB-UniRule"/>
</dbReference>
<dbReference type="SUPFAM" id="SSF56112">
    <property type="entry name" value="Protein kinase-like (PK-like)"/>
    <property type="match status" value="1"/>
</dbReference>
<evidence type="ECO:0000256" key="9">
    <source>
        <dbReference type="RuleBase" id="RU000304"/>
    </source>
</evidence>
<keyword evidence="6 8" id="KW-0067">ATP-binding</keyword>
<dbReference type="InterPro" id="IPR011009">
    <property type="entry name" value="Kinase-like_dom_sf"/>
</dbReference>
<name>A0A6P6AH87_DURZI</name>
<dbReference type="PROSITE" id="PS50011">
    <property type="entry name" value="PROTEIN_KINASE_DOM"/>
    <property type="match status" value="1"/>
</dbReference>
<evidence type="ECO:0000313" key="12">
    <source>
        <dbReference type="RefSeq" id="XP_022764237.1"/>
    </source>
</evidence>
<keyword evidence="11" id="KW-1185">Reference proteome</keyword>
<protein>
    <submittedName>
        <fullName evidence="12">CBL-interacting protein kinase 5-like</fullName>
    </submittedName>
</protein>
<dbReference type="PROSITE" id="PS00107">
    <property type="entry name" value="PROTEIN_KINASE_ATP"/>
    <property type="match status" value="1"/>
</dbReference>
<dbReference type="PANTHER" id="PTHR43895">
    <property type="entry name" value="CALCIUM/CALMODULIN-DEPENDENT PROTEIN KINASE KINASE-RELATED"/>
    <property type="match status" value="1"/>
</dbReference>
<dbReference type="SMART" id="SM00220">
    <property type="entry name" value="S_TKc"/>
    <property type="match status" value="1"/>
</dbReference>
<evidence type="ECO:0000259" key="10">
    <source>
        <dbReference type="PROSITE" id="PS50011"/>
    </source>
</evidence>
<dbReference type="GeneID" id="111309444"/>
<dbReference type="Proteomes" id="UP000515121">
    <property type="component" value="Unplaced"/>
</dbReference>
<evidence type="ECO:0000256" key="1">
    <source>
        <dbReference type="ARBA" id="ARBA00006234"/>
    </source>
</evidence>
<evidence type="ECO:0000256" key="6">
    <source>
        <dbReference type="ARBA" id="ARBA00022840"/>
    </source>
</evidence>
<keyword evidence="2 9" id="KW-0723">Serine/threonine-protein kinase</keyword>
<evidence type="ECO:0000313" key="11">
    <source>
        <dbReference type="Proteomes" id="UP000515121"/>
    </source>
</evidence>
<feature type="domain" description="Protein kinase" evidence="10">
    <location>
        <begin position="12"/>
        <end position="282"/>
    </location>
</feature>
<evidence type="ECO:0000256" key="7">
    <source>
        <dbReference type="ARBA" id="ARBA00058225"/>
    </source>
</evidence>
<dbReference type="PANTHER" id="PTHR43895:SF79">
    <property type="entry name" value="NON-SPECIFIC SERINE_THREONINE PROTEIN KINASE"/>
    <property type="match status" value="1"/>
</dbReference>
<reference evidence="12" key="1">
    <citation type="submission" date="2025-08" db="UniProtKB">
        <authorList>
            <consortium name="RefSeq"/>
        </authorList>
    </citation>
    <scope>IDENTIFICATION</scope>
    <source>
        <tissue evidence="12">Fruit stalk</tissue>
    </source>
</reference>
<feature type="binding site" evidence="8">
    <location>
        <position position="41"/>
    </location>
    <ligand>
        <name>ATP</name>
        <dbReference type="ChEBI" id="CHEBI:30616"/>
    </ligand>
</feature>
<dbReference type="InterPro" id="IPR017441">
    <property type="entry name" value="Protein_kinase_ATP_BS"/>
</dbReference>
<accession>A0A6P6AH87</accession>
<evidence type="ECO:0000256" key="5">
    <source>
        <dbReference type="ARBA" id="ARBA00022777"/>
    </source>
</evidence>
<dbReference type="InterPro" id="IPR008271">
    <property type="entry name" value="Ser/Thr_kinase_AS"/>
</dbReference>
<keyword evidence="5" id="KW-0418">Kinase</keyword>
<dbReference type="FunFam" id="1.10.510.10:FF:000571">
    <property type="entry name" value="Maternal embryonic leucine zipper kinase"/>
    <property type="match status" value="1"/>
</dbReference>
<dbReference type="Pfam" id="PF00069">
    <property type="entry name" value="Pkinase"/>
    <property type="match status" value="1"/>
</dbReference>
<dbReference type="RefSeq" id="XP_022764237.1">
    <property type="nucleotide sequence ID" value="XM_022908502.1"/>
</dbReference>
<dbReference type="GO" id="GO:0004674">
    <property type="term" value="F:protein serine/threonine kinase activity"/>
    <property type="evidence" value="ECO:0007669"/>
    <property type="project" value="UniProtKB-KW"/>
</dbReference>
<evidence type="ECO:0000256" key="3">
    <source>
        <dbReference type="ARBA" id="ARBA00022679"/>
    </source>
</evidence>
<dbReference type="OrthoDB" id="944124at2759"/>
<dbReference type="GO" id="GO:0007165">
    <property type="term" value="P:signal transduction"/>
    <property type="evidence" value="ECO:0007669"/>
    <property type="project" value="TreeGrafter"/>
</dbReference>
<proteinExistence type="inferred from homology"/>
<dbReference type="PROSITE" id="PS00108">
    <property type="entry name" value="PROTEIN_KINASE_ST"/>
    <property type="match status" value="1"/>
</dbReference>
<gene>
    <name evidence="12" type="primary">LOC111309444</name>
</gene>
<comment type="function">
    <text evidence="7">CIPK serine-threonine protein kinases interact with CBL proteins. Binding of a CBL protein to the regulatory NAF domain of CIPK protein lead to the activation of the kinase in a calcium-dependent manner.</text>
</comment>